<evidence type="ECO:0008006" key="4">
    <source>
        <dbReference type="Google" id="ProtNLM"/>
    </source>
</evidence>
<sequence>MPKGLKIFLIVFVSLVVLGGGCLYVGGIWLEGVFSNLKETGEKTQTEAKEWSKKHTQAEALNEAVKRAEECSGDLDLSCLIQQRLFLGFSLEAAKKTPGFCKSVPPTEEIMKSATWRVEQCRKLKADGSQKCPNVIAAVQDYCDKTREAKNK</sequence>
<gene>
    <name evidence="2" type="ORF">ACE5IX_04765</name>
</gene>
<keyword evidence="1" id="KW-0812">Transmembrane</keyword>
<feature type="transmembrane region" description="Helical" evidence="1">
    <location>
        <begin position="7"/>
        <end position="30"/>
    </location>
</feature>
<comment type="caution">
    <text evidence="2">The sequence shown here is derived from an EMBL/GenBank/DDBJ whole genome shotgun (WGS) entry which is preliminary data.</text>
</comment>
<keyword evidence="3" id="KW-1185">Reference proteome</keyword>
<evidence type="ECO:0000313" key="2">
    <source>
        <dbReference type="EMBL" id="MFB5735806.1"/>
    </source>
</evidence>
<dbReference type="Proteomes" id="UP001580391">
    <property type="component" value="Unassembled WGS sequence"/>
</dbReference>
<name>A0ABV5BNX8_9LEPT</name>
<reference evidence="2 3" key="1">
    <citation type="submission" date="2024-09" db="EMBL/GenBank/DDBJ databases">
        <title>Taxonomic and Genotyping Characterization of Leptospira Strains isolated from Multiple Sources in Colombia highlights the importance of intermediate species.</title>
        <authorList>
            <person name="Torres Higuera L."/>
            <person name="Rojas Tapias D."/>
            <person name="Jimenez Velasquez S."/>
            <person name="Renjifo Ibanez C."/>
        </authorList>
    </citation>
    <scope>NUCLEOTIDE SEQUENCE [LARGE SCALE GENOMIC DNA]</scope>
    <source>
        <strain evidence="2 3">Lep080</strain>
    </source>
</reference>
<dbReference type="EMBL" id="JBHILJ010000001">
    <property type="protein sequence ID" value="MFB5735806.1"/>
    <property type="molecule type" value="Genomic_DNA"/>
</dbReference>
<organism evidence="2 3">
    <name type="scientific">Leptospira wolffii</name>
    <dbReference type="NCBI Taxonomy" id="409998"/>
    <lineage>
        <taxon>Bacteria</taxon>
        <taxon>Pseudomonadati</taxon>
        <taxon>Spirochaetota</taxon>
        <taxon>Spirochaetia</taxon>
        <taxon>Leptospirales</taxon>
        <taxon>Leptospiraceae</taxon>
        <taxon>Leptospira</taxon>
    </lineage>
</organism>
<protein>
    <recommendedName>
        <fullName evidence="4">Lipoprotein</fullName>
    </recommendedName>
</protein>
<keyword evidence="1" id="KW-0472">Membrane</keyword>
<dbReference type="RefSeq" id="WP_135700925.1">
    <property type="nucleotide sequence ID" value="NZ_JBHILI010000001.1"/>
</dbReference>
<evidence type="ECO:0000256" key="1">
    <source>
        <dbReference type="SAM" id="Phobius"/>
    </source>
</evidence>
<keyword evidence="1" id="KW-1133">Transmembrane helix</keyword>
<dbReference type="PROSITE" id="PS51257">
    <property type="entry name" value="PROKAR_LIPOPROTEIN"/>
    <property type="match status" value="1"/>
</dbReference>
<proteinExistence type="predicted"/>
<evidence type="ECO:0000313" key="3">
    <source>
        <dbReference type="Proteomes" id="UP001580391"/>
    </source>
</evidence>
<accession>A0ABV5BNX8</accession>